<dbReference type="KEGG" id="mpsc:MPSYJ_41780"/>
<dbReference type="Proteomes" id="UP000466514">
    <property type="component" value="Chromosome"/>
</dbReference>
<reference evidence="7 8" key="1">
    <citation type="journal article" date="2019" name="Emerg. Microbes Infect.">
        <title>Comprehensive subspecies identification of 175 nontuberculous mycobacteria species based on 7547 genomic profiles.</title>
        <authorList>
            <person name="Matsumoto Y."/>
            <person name="Kinjo T."/>
            <person name="Motooka D."/>
            <person name="Nabeya D."/>
            <person name="Jung N."/>
            <person name="Uechi K."/>
            <person name="Horii T."/>
            <person name="Iida T."/>
            <person name="Fujita J."/>
            <person name="Nakamura S."/>
        </authorList>
    </citation>
    <scope>NUCLEOTIDE SEQUENCE [LARGE SCALE GENOMIC DNA]</scope>
    <source>
        <strain evidence="7 8">JCM 13323</strain>
    </source>
</reference>
<accession>A0A7I7MG25</accession>
<keyword evidence="5 7" id="KW-0449">Lipoprotein</keyword>
<proteinExistence type="predicted"/>
<evidence type="ECO:0000256" key="5">
    <source>
        <dbReference type="ARBA" id="ARBA00023288"/>
    </source>
</evidence>
<dbReference type="InterPro" id="IPR008691">
    <property type="entry name" value="LpqH"/>
</dbReference>
<evidence type="ECO:0000256" key="6">
    <source>
        <dbReference type="SAM" id="SignalP"/>
    </source>
</evidence>
<dbReference type="RefSeq" id="WP_163724206.1">
    <property type="nucleotide sequence ID" value="NZ_AP022574.1"/>
</dbReference>
<dbReference type="AlphaFoldDB" id="A0A7I7MG25"/>
<keyword evidence="2 6" id="KW-0732">Signal</keyword>
<feature type="signal peptide" evidence="6">
    <location>
        <begin position="1"/>
        <end position="34"/>
    </location>
</feature>
<dbReference type="PROSITE" id="PS51257">
    <property type="entry name" value="PROKAR_LIPOPROTEIN"/>
    <property type="match status" value="1"/>
</dbReference>
<keyword evidence="3" id="KW-0472">Membrane</keyword>
<dbReference type="Pfam" id="PF05481">
    <property type="entry name" value="Myco_19_kDa"/>
    <property type="match status" value="1"/>
</dbReference>
<dbReference type="GO" id="GO:0016020">
    <property type="term" value="C:membrane"/>
    <property type="evidence" value="ECO:0007669"/>
    <property type="project" value="InterPro"/>
</dbReference>
<organism evidence="7 8">
    <name type="scientific">Mycolicibacterium psychrotolerans</name>
    <dbReference type="NCBI Taxonomy" id="216929"/>
    <lineage>
        <taxon>Bacteria</taxon>
        <taxon>Bacillati</taxon>
        <taxon>Actinomycetota</taxon>
        <taxon>Actinomycetes</taxon>
        <taxon>Mycobacteriales</taxon>
        <taxon>Mycobacteriaceae</taxon>
        <taxon>Mycolicibacterium</taxon>
    </lineage>
</organism>
<evidence type="ECO:0000313" key="7">
    <source>
        <dbReference type="EMBL" id="BBX70717.1"/>
    </source>
</evidence>
<evidence type="ECO:0000313" key="8">
    <source>
        <dbReference type="Proteomes" id="UP000466514"/>
    </source>
</evidence>
<keyword evidence="4" id="KW-0564">Palmitate</keyword>
<sequence length="149" mass="15612">MGTAERLAWQRTPKKTMVVVIAALVTGCSATGQAAPARESTISIGGATVRFDGLGCVRSQSYLSILAGRAGAEVAVMLDTSGVKPEVDWIKLRNVNGLSGDVWRGGVGRARAVRRDGREYVVTGSAYGFSAASPTDLGIPVPFRIDARC</sequence>
<evidence type="ECO:0000256" key="1">
    <source>
        <dbReference type="ARBA" id="ARBA00022475"/>
    </source>
</evidence>
<keyword evidence="8" id="KW-1185">Reference proteome</keyword>
<protein>
    <submittedName>
        <fullName evidence="7">Putative lipoprotein LppE</fullName>
    </submittedName>
</protein>
<evidence type="ECO:0000256" key="3">
    <source>
        <dbReference type="ARBA" id="ARBA00023136"/>
    </source>
</evidence>
<feature type="chain" id="PRO_5039444032" evidence="6">
    <location>
        <begin position="35"/>
        <end position="149"/>
    </location>
</feature>
<evidence type="ECO:0000256" key="2">
    <source>
        <dbReference type="ARBA" id="ARBA00022729"/>
    </source>
</evidence>
<evidence type="ECO:0000256" key="4">
    <source>
        <dbReference type="ARBA" id="ARBA00023139"/>
    </source>
</evidence>
<name>A0A7I7MG25_9MYCO</name>
<dbReference type="EMBL" id="AP022574">
    <property type="protein sequence ID" value="BBX70717.1"/>
    <property type="molecule type" value="Genomic_DNA"/>
</dbReference>
<gene>
    <name evidence="7" type="primary">lppE</name>
    <name evidence="7" type="ORF">MPSYJ_41780</name>
</gene>
<keyword evidence="1" id="KW-1003">Cell membrane</keyword>